<keyword evidence="2" id="KW-0238">DNA-binding</keyword>
<dbReference type="PROSITE" id="PS51063">
    <property type="entry name" value="HTH_CRP_2"/>
    <property type="match status" value="1"/>
</dbReference>
<dbReference type="SUPFAM" id="SSF51206">
    <property type="entry name" value="cAMP-binding domain-like"/>
    <property type="match status" value="1"/>
</dbReference>
<dbReference type="InterPro" id="IPR036390">
    <property type="entry name" value="WH_DNA-bd_sf"/>
</dbReference>
<evidence type="ECO:0000259" key="4">
    <source>
        <dbReference type="PROSITE" id="PS51063"/>
    </source>
</evidence>
<dbReference type="EMBL" id="SNXE01000009">
    <property type="protein sequence ID" value="TDP06347.1"/>
    <property type="molecule type" value="Genomic_DNA"/>
</dbReference>
<gene>
    <name evidence="5" type="ORF">DFR39_10920</name>
</gene>
<dbReference type="InterPro" id="IPR000595">
    <property type="entry name" value="cNMP-bd_dom"/>
</dbReference>
<dbReference type="GO" id="GO:0005829">
    <property type="term" value="C:cytosol"/>
    <property type="evidence" value="ECO:0007669"/>
    <property type="project" value="TreeGrafter"/>
</dbReference>
<name>A0A4R6MW93_9BURK</name>
<keyword evidence="1" id="KW-0805">Transcription regulation</keyword>
<dbReference type="InterPro" id="IPR018490">
    <property type="entry name" value="cNMP-bd_dom_sf"/>
</dbReference>
<dbReference type="InterPro" id="IPR014710">
    <property type="entry name" value="RmlC-like_jellyroll"/>
</dbReference>
<accession>A0A4R6MW93</accession>
<keyword evidence="6" id="KW-1185">Reference proteome</keyword>
<dbReference type="PANTHER" id="PTHR24567:SF74">
    <property type="entry name" value="HTH-TYPE TRANSCRIPTIONAL REGULATOR ARCR"/>
    <property type="match status" value="1"/>
</dbReference>
<dbReference type="PANTHER" id="PTHR24567">
    <property type="entry name" value="CRP FAMILY TRANSCRIPTIONAL REGULATORY PROTEIN"/>
    <property type="match status" value="1"/>
</dbReference>
<dbReference type="CDD" id="cd00038">
    <property type="entry name" value="CAP_ED"/>
    <property type="match status" value="1"/>
</dbReference>
<dbReference type="SUPFAM" id="SSF46785">
    <property type="entry name" value="Winged helix' DNA-binding domain"/>
    <property type="match status" value="1"/>
</dbReference>
<dbReference type="Pfam" id="PF00027">
    <property type="entry name" value="cNMP_binding"/>
    <property type="match status" value="1"/>
</dbReference>
<dbReference type="Pfam" id="PF13545">
    <property type="entry name" value="HTH_Crp_2"/>
    <property type="match status" value="1"/>
</dbReference>
<evidence type="ECO:0000256" key="3">
    <source>
        <dbReference type="ARBA" id="ARBA00023163"/>
    </source>
</evidence>
<dbReference type="AlphaFoldDB" id="A0A4R6MW93"/>
<evidence type="ECO:0000313" key="6">
    <source>
        <dbReference type="Proteomes" id="UP000295357"/>
    </source>
</evidence>
<dbReference type="Gene3D" id="1.10.10.10">
    <property type="entry name" value="Winged helix-like DNA-binding domain superfamily/Winged helix DNA-binding domain"/>
    <property type="match status" value="1"/>
</dbReference>
<dbReference type="SMART" id="SM00419">
    <property type="entry name" value="HTH_CRP"/>
    <property type="match status" value="1"/>
</dbReference>
<dbReference type="InterPro" id="IPR050397">
    <property type="entry name" value="Env_Response_Regulators"/>
</dbReference>
<dbReference type="Gene3D" id="2.60.120.10">
    <property type="entry name" value="Jelly Rolls"/>
    <property type="match status" value="1"/>
</dbReference>
<evidence type="ECO:0000256" key="1">
    <source>
        <dbReference type="ARBA" id="ARBA00023015"/>
    </source>
</evidence>
<keyword evidence="3" id="KW-0804">Transcription</keyword>
<dbReference type="InterPro" id="IPR012318">
    <property type="entry name" value="HTH_CRP"/>
</dbReference>
<reference evidence="5 6" key="1">
    <citation type="submission" date="2019-03" db="EMBL/GenBank/DDBJ databases">
        <title>Genomic Encyclopedia of Type Strains, Phase IV (KMG-IV): sequencing the most valuable type-strain genomes for metagenomic binning, comparative biology and taxonomic classification.</title>
        <authorList>
            <person name="Goeker M."/>
        </authorList>
    </citation>
    <scope>NUCLEOTIDE SEQUENCE [LARGE SCALE GENOMIC DNA]</scope>
    <source>
        <strain evidence="5 6">DSM 25082</strain>
    </source>
</reference>
<protein>
    <submittedName>
        <fullName evidence="5">CRP-like cAMP-binding protein</fullName>
    </submittedName>
</protein>
<sequence length="253" mass="27519">MRVPTLHRTAGAPAPAPNAYRASLRAALLHACRPWALDAWTVAALAALGQGQRCREGARIVVAGEAPASSLWLLVSGRVSLGQLDGHARWRQSRELHAGDWIDAGSAWTGASPAETALALEPCLVHEFPMSALLPLCAEHADLTRALLACVATRGREAVLERQALMTQDIMGRLASWLLQHATPQADGRASLQLRQQKKDLASELGVTPETLSRSLRQLQQQGLLDMKGYRLSFTDLPGLQQLAERRPTRDLR</sequence>
<organism evidence="5 6">
    <name type="scientific">Roseateles asaccharophilus</name>
    <dbReference type="NCBI Taxonomy" id="582607"/>
    <lineage>
        <taxon>Bacteria</taxon>
        <taxon>Pseudomonadati</taxon>
        <taxon>Pseudomonadota</taxon>
        <taxon>Betaproteobacteria</taxon>
        <taxon>Burkholderiales</taxon>
        <taxon>Sphaerotilaceae</taxon>
        <taxon>Roseateles</taxon>
    </lineage>
</organism>
<dbReference type="InterPro" id="IPR036388">
    <property type="entry name" value="WH-like_DNA-bd_sf"/>
</dbReference>
<evidence type="ECO:0000256" key="2">
    <source>
        <dbReference type="ARBA" id="ARBA00023125"/>
    </source>
</evidence>
<dbReference type="GO" id="GO:0003677">
    <property type="term" value="F:DNA binding"/>
    <property type="evidence" value="ECO:0007669"/>
    <property type="project" value="UniProtKB-KW"/>
</dbReference>
<dbReference type="GO" id="GO:0003700">
    <property type="term" value="F:DNA-binding transcription factor activity"/>
    <property type="evidence" value="ECO:0007669"/>
    <property type="project" value="TreeGrafter"/>
</dbReference>
<proteinExistence type="predicted"/>
<comment type="caution">
    <text evidence="5">The sequence shown here is derived from an EMBL/GenBank/DDBJ whole genome shotgun (WGS) entry which is preliminary data.</text>
</comment>
<dbReference type="Proteomes" id="UP000295357">
    <property type="component" value="Unassembled WGS sequence"/>
</dbReference>
<evidence type="ECO:0000313" key="5">
    <source>
        <dbReference type="EMBL" id="TDP06347.1"/>
    </source>
</evidence>
<dbReference type="PRINTS" id="PR00034">
    <property type="entry name" value="HTHCRP"/>
</dbReference>
<feature type="domain" description="HTH crp-type" evidence="4">
    <location>
        <begin position="168"/>
        <end position="238"/>
    </location>
</feature>